<feature type="region of interest" description="Disordered" evidence="3">
    <location>
        <begin position="16"/>
        <end position="54"/>
    </location>
</feature>
<dbReference type="Proteomes" id="UP001159364">
    <property type="component" value="Linkage Group LG05"/>
</dbReference>
<reference evidence="5 6" key="1">
    <citation type="submission" date="2021-09" db="EMBL/GenBank/DDBJ databases">
        <title>Genomic insights and catalytic innovation underlie evolution of tropane alkaloids biosynthesis.</title>
        <authorList>
            <person name="Wang Y.-J."/>
            <person name="Tian T."/>
            <person name="Huang J.-P."/>
            <person name="Huang S.-X."/>
        </authorList>
    </citation>
    <scope>NUCLEOTIDE SEQUENCE [LARGE SCALE GENOMIC DNA]</scope>
    <source>
        <strain evidence="5">KIB-2018</strain>
        <tissue evidence="5">Leaf</tissue>
    </source>
</reference>
<dbReference type="AlphaFoldDB" id="A0AAV8TIS7"/>
<organism evidence="5 6">
    <name type="scientific">Erythroxylum novogranatense</name>
    <dbReference type="NCBI Taxonomy" id="1862640"/>
    <lineage>
        <taxon>Eukaryota</taxon>
        <taxon>Viridiplantae</taxon>
        <taxon>Streptophyta</taxon>
        <taxon>Embryophyta</taxon>
        <taxon>Tracheophyta</taxon>
        <taxon>Spermatophyta</taxon>
        <taxon>Magnoliopsida</taxon>
        <taxon>eudicotyledons</taxon>
        <taxon>Gunneridae</taxon>
        <taxon>Pentapetalae</taxon>
        <taxon>rosids</taxon>
        <taxon>fabids</taxon>
        <taxon>Malpighiales</taxon>
        <taxon>Erythroxylaceae</taxon>
        <taxon>Erythroxylum</taxon>
    </lineage>
</organism>
<evidence type="ECO:0000256" key="2">
    <source>
        <dbReference type="SAM" id="Coils"/>
    </source>
</evidence>
<sequence length="180" mass="20295">MGEVLAKIDEPVAVSVPEKAVHEDKISTPPQETVVHEERNAANPAPETSSGGSVDREVVLAKVETEKRFSLIKAWEENEKAKIDNKAHKKMATIGAWENTKRVSVEAQFKRVEEKMEKKKAEYAEKMNNRVAEIHKTAEEKKALAEAKRGEEFFKIEETSAKYRARGHIPKNFFGCFGSI</sequence>
<evidence type="ECO:0000256" key="1">
    <source>
        <dbReference type="ARBA" id="ARBA00005711"/>
    </source>
</evidence>
<dbReference type="PANTHER" id="PTHR31775:SF5">
    <property type="entry name" value="REMORIN 1.4"/>
    <property type="match status" value="1"/>
</dbReference>
<keyword evidence="6" id="KW-1185">Reference proteome</keyword>
<feature type="domain" description="Remorin C-terminal" evidence="4">
    <location>
        <begin position="67"/>
        <end position="171"/>
    </location>
</feature>
<dbReference type="InterPro" id="IPR005516">
    <property type="entry name" value="Remorin_C"/>
</dbReference>
<evidence type="ECO:0000313" key="5">
    <source>
        <dbReference type="EMBL" id="KAJ8766160.1"/>
    </source>
</evidence>
<evidence type="ECO:0000256" key="3">
    <source>
        <dbReference type="SAM" id="MobiDB-lite"/>
    </source>
</evidence>
<evidence type="ECO:0000259" key="4">
    <source>
        <dbReference type="Pfam" id="PF03763"/>
    </source>
</evidence>
<comment type="caution">
    <text evidence="5">The sequence shown here is derived from an EMBL/GenBank/DDBJ whole genome shotgun (WGS) entry which is preliminary data.</text>
</comment>
<evidence type="ECO:0000313" key="6">
    <source>
        <dbReference type="Proteomes" id="UP001159364"/>
    </source>
</evidence>
<dbReference type="Pfam" id="PF03763">
    <property type="entry name" value="Remorin_C"/>
    <property type="match status" value="1"/>
</dbReference>
<dbReference type="EMBL" id="JAIWQS010000005">
    <property type="protein sequence ID" value="KAJ8766160.1"/>
    <property type="molecule type" value="Genomic_DNA"/>
</dbReference>
<feature type="coiled-coil region" evidence="2">
    <location>
        <begin position="102"/>
        <end position="129"/>
    </location>
</feature>
<keyword evidence="2" id="KW-0175">Coiled coil</keyword>
<comment type="similarity">
    <text evidence="1">Belongs to the remorin family.</text>
</comment>
<protein>
    <recommendedName>
        <fullName evidence="4">Remorin C-terminal domain-containing protein</fullName>
    </recommendedName>
</protein>
<name>A0AAV8TIS7_9ROSI</name>
<dbReference type="PANTHER" id="PTHR31775">
    <property type="entry name" value="OS02G0117200 PROTEIN"/>
    <property type="match status" value="1"/>
</dbReference>
<gene>
    <name evidence="5" type="ORF">K2173_021677</name>
</gene>
<proteinExistence type="inferred from homology"/>
<accession>A0AAV8TIS7</accession>